<feature type="domain" description="F-box" evidence="1">
    <location>
        <begin position="17"/>
        <end position="67"/>
    </location>
</feature>
<proteinExistence type="predicted"/>
<name>A0A6J1QF90_9HYME</name>
<dbReference type="InterPro" id="IPR036047">
    <property type="entry name" value="F-box-like_dom_sf"/>
</dbReference>
<dbReference type="InterPro" id="IPR001680">
    <property type="entry name" value="WD40_rpt"/>
</dbReference>
<dbReference type="InterPro" id="IPR036322">
    <property type="entry name" value="WD40_repeat_dom_sf"/>
</dbReference>
<keyword evidence="2" id="KW-1185">Reference proteome</keyword>
<evidence type="ECO:0000313" key="3">
    <source>
        <dbReference type="RefSeq" id="XP_024880453.1"/>
    </source>
</evidence>
<dbReference type="PANTHER" id="PTHR19855:SF11">
    <property type="entry name" value="RIBOSOME BIOGENESIS PROTEIN WDR12"/>
    <property type="match status" value="1"/>
</dbReference>
<dbReference type="RefSeq" id="XP_024880453.1">
    <property type="nucleotide sequence ID" value="XM_025024685.1"/>
</dbReference>
<dbReference type="Pfam" id="PF00400">
    <property type="entry name" value="WD40"/>
    <property type="match status" value="2"/>
</dbReference>
<dbReference type="AlphaFoldDB" id="A0A6J1QF90"/>
<sequence>MDNENASCAHDDEEHVQLSLLCLPVEIFLHICSFLDASTLVHGLSLVCKQFYLILKDDALLHMWKARINQIWPNATHSLLRPARPDKLFWKLSCVAIEKQTALWKQQDSMEKLINVDTTGDKRYSTYVDPVLLMHNGTICIGAGELGTLIYWKLPSREECCDEIGNTGYIHLAYDDYMLDLTAIDNTIYSCSSYGVRTWMLTNTGLVHQRTYDMYGVDADLQCISSCPERALFATGYSDGTICVFDSRSRNKPIRRYRPGTEPVRQLDMNTEYILSAGSGEILFDHNLVTTVSVWDQRAGRIVKSIIIPGEEVYPMCMSIQRDWVFIGDQMAKLHMLNLKSNFELVKSYSTEHTGWITGVRLTHGCLITSSRDGTVRISSLEDPPKPIATLRSKFRTILSMDYLNDTLAISSHSVLPHSGIEVWRPRSRCNVYS</sequence>
<dbReference type="SUPFAM" id="SSF50978">
    <property type="entry name" value="WD40 repeat-like"/>
    <property type="match status" value="1"/>
</dbReference>
<protein>
    <submittedName>
        <fullName evidence="3">F-box/WD repeat-containing protein 9-like</fullName>
    </submittedName>
</protein>
<evidence type="ECO:0000313" key="2">
    <source>
        <dbReference type="Proteomes" id="UP000504618"/>
    </source>
</evidence>
<accession>A0A6J1QF90</accession>
<dbReference type="PROSITE" id="PS50181">
    <property type="entry name" value="FBOX"/>
    <property type="match status" value="1"/>
</dbReference>
<dbReference type="InterPro" id="IPR001810">
    <property type="entry name" value="F-box_dom"/>
</dbReference>
<organism evidence="2 3">
    <name type="scientific">Temnothorax curvispinosus</name>
    <dbReference type="NCBI Taxonomy" id="300111"/>
    <lineage>
        <taxon>Eukaryota</taxon>
        <taxon>Metazoa</taxon>
        <taxon>Ecdysozoa</taxon>
        <taxon>Arthropoda</taxon>
        <taxon>Hexapoda</taxon>
        <taxon>Insecta</taxon>
        <taxon>Pterygota</taxon>
        <taxon>Neoptera</taxon>
        <taxon>Endopterygota</taxon>
        <taxon>Hymenoptera</taxon>
        <taxon>Apocrita</taxon>
        <taxon>Aculeata</taxon>
        <taxon>Formicoidea</taxon>
        <taxon>Formicidae</taxon>
        <taxon>Myrmicinae</taxon>
        <taxon>Temnothorax</taxon>
    </lineage>
</organism>
<dbReference type="InterPro" id="IPR015943">
    <property type="entry name" value="WD40/YVTN_repeat-like_dom_sf"/>
</dbReference>
<reference evidence="3" key="1">
    <citation type="submission" date="2025-08" db="UniProtKB">
        <authorList>
            <consortium name="RefSeq"/>
        </authorList>
    </citation>
    <scope>IDENTIFICATION</scope>
    <source>
        <tissue evidence="3">Whole body</tissue>
    </source>
</reference>
<dbReference type="Gene3D" id="1.20.1280.50">
    <property type="match status" value="1"/>
</dbReference>
<dbReference type="SMART" id="SM00320">
    <property type="entry name" value="WD40"/>
    <property type="match status" value="3"/>
</dbReference>
<dbReference type="Pfam" id="PF12937">
    <property type="entry name" value="F-box-like"/>
    <property type="match status" value="1"/>
</dbReference>
<dbReference type="Gene3D" id="2.130.10.10">
    <property type="entry name" value="YVTN repeat-like/Quinoprotein amine dehydrogenase"/>
    <property type="match status" value="2"/>
</dbReference>
<evidence type="ECO:0000259" key="1">
    <source>
        <dbReference type="PROSITE" id="PS50181"/>
    </source>
</evidence>
<dbReference type="Proteomes" id="UP000504618">
    <property type="component" value="Unplaced"/>
</dbReference>
<dbReference type="OrthoDB" id="2305498at2759"/>
<dbReference type="SUPFAM" id="SSF81383">
    <property type="entry name" value="F-box domain"/>
    <property type="match status" value="1"/>
</dbReference>
<dbReference type="GeneID" id="112460148"/>
<dbReference type="PANTHER" id="PTHR19855">
    <property type="entry name" value="WD40 REPEAT PROTEIN 12, 37"/>
    <property type="match status" value="1"/>
</dbReference>
<gene>
    <name evidence="3" type="primary">LOC112460148</name>
</gene>